<dbReference type="InterPro" id="IPR052966">
    <property type="entry name" value="Beta-lactamase_Reg"/>
</dbReference>
<dbReference type="NCBIfam" id="NF008219">
    <property type="entry name" value="PRK10987.1"/>
    <property type="match status" value="1"/>
</dbReference>
<keyword evidence="1" id="KW-1133">Transmembrane helix</keyword>
<keyword evidence="1" id="KW-0472">Membrane</keyword>
<name>A0ABT7STQ3_9ALTE</name>
<evidence type="ECO:0000313" key="3">
    <source>
        <dbReference type="Proteomes" id="UP001234343"/>
    </source>
</evidence>
<organism evidence="2 3">
    <name type="scientific">Alteromonas arenosi</name>
    <dbReference type="NCBI Taxonomy" id="3055817"/>
    <lineage>
        <taxon>Bacteria</taxon>
        <taxon>Pseudomonadati</taxon>
        <taxon>Pseudomonadota</taxon>
        <taxon>Gammaproteobacteria</taxon>
        <taxon>Alteromonadales</taxon>
        <taxon>Alteromonadaceae</taxon>
        <taxon>Alteromonas/Salinimonas group</taxon>
        <taxon>Alteromonas</taxon>
    </lineage>
</organism>
<dbReference type="PANTHER" id="PTHR38684">
    <property type="entry name" value="PROTEIN AMPE"/>
    <property type="match status" value="1"/>
</dbReference>
<accession>A0ABT7STQ3</accession>
<dbReference type="Proteomes" id="UP001234343">
    <property type="component" value="Unassembled WGS sequence"/>
</dbReference>
<feature type="transmembrane region" description="Helical" evidence="1">
    <location>
        <begin position="41"/>
        <end position="65"/>
    </location>
</feature>
<evidence type="ECO:0000256" key="1">
    <source>
        <dbReference type="SAM" id="Phobius"/>
    </source>
</evidence>
<proteinExistence type="predicted"/>
<sequence length="290" mass="31825">MTLLSLLFALILERVTVKTEQWRAQYYSQIYLRWLVDKDWLAITSDRVVLILVMLVPALLVYFIGDWLGSGLLGLVFNTAILYICLGCPNLRATYKCFLQAANRGDVAACGLYAETLGHDNDDDSECGSFGQHLVWLNYTHYAAIIVFFIAFGAAGAVLYVVASALLSFVRTGFVSASVEETDKALQAMGSIVHWLDFIPVRLTALGFLLVGHFGRAGGIWFEKLFDLRVPAKSLLCQVSTAAEDIEPSNLPANSPEAVVLEPKTLVKLAKRNITFLVTVVSILTVVGAL</sequence>
<comment type="caution">
    <text evidence="2">The sequence shown here is derived from an EMBL/GenBank/DDBJ whole genome shotgun (WGS) entry which is preliminary data.</text>
</comment>
<dbReference type="Pfam" id="PF17113">
    <property type="entry name" value="AmpE"/>
    <property type="match status" value="1"/>
</dbReference>
<evidence type="ECO:0000313" key="2">
    <source>
        <dbReference type="EMBL" id="MDM7859551.1"/>
    </source>
</evidence>
<feature type="transmembrane region" description="Helical" evidence="1">
    <location>
        <begin position="72"/>
        <end position="92"/>
    </location>
</feature>
<gene>
    <name evidence="2" type="primary">ampE</name>
    <name evidence="2" type="ORF">QTP81_02885</name>
</gene>
<reference evidence="2 3" key="1">
    <citation type="submission" date="2023-06" db="EMBL/GenBank/DDBJ databases">
        <title>Alteromonas sp. ASW11-36 isolated from intertidal sand.</title>
        <authorList>
            <person name="Li Y."/>
        </authorList>
    </citation>
    <scope>NUCLEOTIDE SEQUENCE [LARGE SCALE GENOMIC DNA]</scope>
    <source>
        <strain evidence="2 3">ASW11-36</strain>
    </source>
</reference>
<dbReference type="RefSeq" id="WP_289363595.1">
    <property type="nucleotide sequence ID" value="NZ_JAUCBP010000002.1"/>
</dbReference>
<keyword evidence="3" id="KW-1185">Reference proteome</keyword>
<feature type="transmembrane region" description="Helical" evidence="1">
    <location>
        <begin position="139"/>
        <end position="162"/>
    </location>
</feature>
<dbReference type="PANTHER" id="PTHR38684:SF1">
    <property type="entry name" value="PROTEIN AMPE"/>
    <property type="match status" value="1"/>
</dbReference>
<protein>
    <submittedName>
        <fullName evidence="2">Beta-lactamase regulator AmpE</fullName>
    </submittedName>
</protein>
<dbReference type="InterPro" id="IPR031347">
    <property type="entry name" value="AmpE"/>
</dbReference>
<keyword evidence="1" id="KW-0812">Transmembrane</keyword>
<dbReference type="EMBL" id="JAUCBP010000002">
    <property type="protein sequence ID" value="MDM7859551.1"/>
    <property type="molecule type" value="Genomic_DNA"/>
</dbReference>